<dbReference type="RefSeq" id="WP_170087945.1">
    <property type="nucleotide sequence ID" value="NZ_JABAFG010000019.1"/>
</dbReference>
<protein>
    <submittedName>
        <fullName evidence="2">Uncharacterized protein</fullName>
    </submittedName>
</protein>
<proteinExistence type="predicted"/>
<dbReference type="AlphaFoldDB" id="A0A848C0F0"/>
<keyword evidence="1" id="KW-1133">Transmembrane helix</keyword>
<comment type="caution">
    <text evidence="2">The sequence shown here is derived from an EMBL/GenBank/DDBJ whole genome shotgun (WGS) entry which is preliminary data.</text>
</comment>
<feature type="transmembrane region" description="Helical" evidence="1">
    <location>
        <begin position="21"/>
        <end position="44"/>
    </location>
</feature>
<dbReference type="Proteomes" id="UP000591071">
    <property type="component" value="Unassembled WGS sequence"/>
</dbReference>
<accession>A0A848C0F0</accession>
<keyword evidence="1" id="KW-0472">Membrane</keyword>
<organism evidence="2 3">
    <name type="scientific">Megasphaera hexanoica</name>
    <dbReference type="NCBI Taxonomy" id="1675036"/>
    <lineage>
        <taxon>Bacteria</taxon>
        <taxon>Bacillati</taxon>
        <taxon>Bacillota</taxon>
        <taxon>Negativicutes</taxon>
        <taxon>Veillonellales</taxon>
        <taxon>Veillonellaceae</taxon>
        <taxon>Megasphaera</taxon>
    </lineage>
</organism>
<sequence length="493" mass="55345">MNGFNAVKKGCCQHKKALKRTLIVLIFCSVLFCALVFAAIHGAARLFNHTMARQTMLRGTVTVETLAPHITGYVQFTNLVWKDPDGHLILYVPDGSLSVRPWDIITRSIKSTTLTNITLNDATIVAYFDEKNHLDILTQDEEKKDGTEKKQPRSFQDRIRNINWNGQKLHASLDLHNCQLESYHMSRHYIMESVNAHIGVYTGKRADIQVSTGRFAGTAVGDGIAIKGKIDLTTKIPTIDLHTDIVNVDPSSLGFGDNIHDQMTLTFHATGPLDQPEARGRLHMERLNLPALRFTDVSGDVYYRDSLLQFTQVKAKVYGGTLDAYGDYNLETRAYNIYGHGEDLNSSTALHDMKFRTLVAMDITMRCDGNPRHLSAYGSFQSGSGYYFPLHFNSISGRFNNRYHELDFYDVVISTDMGDIATDALHIVDGDVQISPVRIRDAESGKTTEFRGLDNYKESKETQAAIGRNIKSLDQSMKSINQSIKSMKKSLDF</sequence>
<reference evidence="2 3" key="1">
    <citation type="submission" date="2020-04" db="EMBL/GenBank/DDBJ databases">
        <authorList>
            <person name="Hitch T.C.A."/>
            <person name="Wylensek D."/>
            <person name="Clavel T."/>
        </authorList>
    </citation>
    <scope>NUCLEOTIDE SEQUENCE [LARGE SCALE GENOMIC DNA]</scope>
    <source>
        <strain evidence="2 3">Oil-RF-744-FAT-WT-6-1</strain>
    </source>
</reference>
<evidence type="ECO:0000256" key="1">
    <source>
        <dbReference type="SAM" id="Phobius"/>
    </source>
</evidence>
<evidence type="ECO:0000313" key="3">
    <source>
        <dbReference type="Proteomes" id="UP000591071"/>
    </source>
</evidence>
<dbReference type="EMBL" id="JABAFG010000019">
    <property type="protein sequence ID" value="NME29066.1"/>
    <property type="molecule type" value="Genomic_DNA"/>
</dbReference>
<name>A0A848C0F0_9FIRM</name>
<keyword evidence="1" id="KW-0812">Transmembrane</keyword>
<gene>
    <name evidence="2" type="ORF">HF872_10610</name>
</gene>
<evidence type="ECO:0000313" key="2">
    <source>
        <dbReference type="EMBL" id="NME29066.1"/>
    </source>
</evidence>